<feature type="domain" description="T6SS Phospholipase effector Tle1-like catalytic" evidence="1">
    <location>
        <begin position="11"/>
        <end position="85"/>
    </location>
</feature>
<dbReference type="PANTHER" id="PTHR33840:SF1">
    <property type="entry name" value="TLE1 PHOSPHOLIPASE DOMAIN-CONTAINING PROTEIN"/>
    <property type="match status" value="1"/>
</dbReference>
<dbReference type="EMBL" id="CADIKM010000202">
    <property type="protein sequence ID" value="CAB3809856.1"/>
    <property type="molecule type" value="Genomic_DNA"/>
</dbReference>
<sequence length="179" mass="19585">MQEQGGTSVRLDEFKFCDNSLSDRVENGFHAIAIDEQRADFTPTLWDTRPGVVQVLFPGAHADVGGGYLATESGLSNCALAWMAARLAASGVLLTGMPQGTPNPLDIEHRPWADSILYKLGAREFPPTLMLSQRVMQRIAAPNIRVEGEAQQQYRPTNILNSYVQLDWSAPAPHAQIAP</sequence>
<dbReference type="PANTHER" id="PTHR33840">
    <property type="match status" value="1"/>
</dbReference>
<name>A0A6S7D7U4_9BURK</name>
<dbReference type="InterPro" id="IPR018712">
    <property type="entry name" value="Tle1-like_cat"/>
</dbReference>
<reference evidence="2 3" key="1">
    <citation type="submission" date="2020-04" db="EMBL/GenBank/DDBJ databases">
        <authorList>
            <person name="De Canck E."/>
        </authorList>
    </citation>
    <scope>NUCLEOTIDE SEQUENCE [LARGE SCALE GENOMIC DNA]</scope>
    <source>
        <strain evidence="2 3">LMG 28138</strain>
    </source>
</reference>
<accession>A0A6S7D7U4</accession>
<evidence type="ECO:0000313" key="2">
    <source>
        <dbReference type="EMBL" id="CAB3809856.1"/>
    </source>
</evidence>
<gene>
    <name evidence="2" type="ORF">LMG28138_06119</name>
</gene>
<organism evidence="2 3">
    <name type="scientific">Pararobbsia alpina</name>
    <dbReference type="NCBI Taxonomy" id="621374"/>
    <lineage>
        <taxon>Bacteria</taxon>
        <taxon>Pseudomonadati</taxon>
        <taxon>Pseudomonadota</taxon>
        <taxon>Betaproteobacteria</taxon>
        <taxon>Burkholderiales</taxon>
        <taxon>Burkholderiaceae</taxon>
        <taxon>Pararobbsia</taxon>
    </lineage>
</organism>
<dbReference type="Proteomes" id="UP000494115">
    <property type="component" value="Unassembled WGS sequence"/>
</dbReference>
<keyword evidence="3" id="KW-1185">Reference proteome</keyword>
<evidence type="ECO:0000259" key="1">
    <source>
        <dbReference type="Pfam" id="PF09994"/>
    </source>
</evidence>
<dbReference type="Pfam" id="PF09994">
    <property type="entry name" value="T6SS_Tle1-like_cat"/>
    <property type="match status" value="1"/>
</dbReference>
<evidence type="ECO:0000313" key="3">
    <source>
        <dbReference type="Proteomes" id="UP000494115"/>
    </source>
</evidence>
<protein>
    <recommendedName>
        <fullName evidence="1">T6SS Phospholipase effector Tle1-like catalytic domain-containing protein</fullName>
    </recommendedName>
</protein>
<proteinExistence type="predicted"/>
<dbReference type="AlphaFoldDB" id="A0A6S7D7U4"/>